<evidence type="ECO:0000256" key="10">
    <source>
        <dbReference type="ARBA" id="ARBA00022777"/>
    </source>
</evidence>
<dbReference type="GO" id="GO:0000155">
    <property type="term" value="F:phosphorelay sensor kinase activity"/>
    <property type="evidence" value="ECO:0007669"/>
    <property type="project" value="InterPro"/>
</dbReference>
<evidence type="ECO:0000313" key="19">
    <source>
        <dbReference type="Proteomes" id="UP000028680"/>
    </source>
</evidence>
<keyword evidence="4" id="KW-1003">Cell membrane</keyword>
<keyword evidence="12 15" id="KW-1133">Transmembrane helix</keyword>
<dbReference type="GO" id="GO:0005886">
    <property type="term" value="C:plasma membrane"/>
    <property type="evidence" value="ECO:0007669"/>
    <property type="project" value="UniProtKB-SubCell"/>
</dbReference>
<dbReference type="InterPro" id="IPR005467">
    <property type="entry name" value="His_kinase_dom"/>
</dbReference>
<dbReference type="SMART" id="SM00304">
    <property type="entry name" value="HAMP"/>
    <property type="match status" value="1"/>
</dbReference>
<name>A0AAN0VI53_9RHOB</name>
<dbReference type="KEGG" id="ptp:RCA23_c12680"/>
<dbReference type="EC" id="2.7.13.3" evidence="3"/>
<dbReference type="PANTHER" id="PTHR44936:SF5">
    <property type="entry name" value="SENSOR HISTIDINE KINASE ENVZ"/>
    <property type="match status" value="1"/>
</dbReference>
<gene>
    <name evidence="18" type="primary">envZ</name>
    <name evidence="18" type="ORF">RCA23_c12680</name>
</gene>
<keyword evidence="6" id="KW-0597">Phosphoprotein</keyword>
<dbReference type="SUPFAM" id="SSF55874">
    <property type="entry name" value="ATPase domain of HSP90 chaperone/DNA topoisomerase II/histidine kinase"/>
    <property type="match status" value="1"/>
</dbReference>
<evidence type="ECO:0000256" key="2">
    <source>
        <dbReference type="ARBA" id="ARBA00004429"/>
    </source>
</evidence>
<evidence type="ECO:0000256" key="15">
    <source>
        <dbReference type="SAM" id="Phobius"/>
    </source>
</evidence>
<organism evidence="18 19">
    <name type="scientific">Planktomarina temperata RCA23</name>
    <dbReference type="NCBI Taxonomy" id="666509"/>
    <lineage>
        <taxon>Bacteria</taxon>
        <taxon>Pseudomonadati</taxon>
        <taxon>Pseudomonadota</taxon>
        <taxon>Alphaproteobacteria</taxon>
        <taxon>Rhodobacterales</taxon>
        <taxon>Paracoccaceae</taxon>
        <taxon>Planktomarina</taxon>
    </lineage>
</organism>
<dbReference type="PANTHER" id="PTHR44936">
    <property type="entry name" value="SENSOR PROTEIN CREC"/>
    <property type="match status" value="1"/>
</dbReference>
<dbReference type="Pfam" id="PF00512">
    <property type="entry name" value="HisKA"/>
    <property type="match status" value="1"/>
</dbReference>
<dbReference type="Proteomes" id="UP000028680">
    <property type="component" value="Chromosome"/>
</dbReference>
<dbReference type="PRINTS" id="PR00344">
    <property type="entry name" value="BCTRLSENSOR"/>
</dbReference>
<dbReference type="SMART" id="SM00387">
    <property type="entry name" value="HATPase_c"/>
    <property type="match status" value="1"/>
</dbReference>
<dbReference type="SMART" id="SM00388">
    <property type="entry name" value="HisKA"/>
    <property type="match status" value="1"/>
</dbReference>
<dbReference type="PROSITE" id="PS50885">
    <property type="entry name" value="HAMP"/>
    <property type="match status" value="1"/>
</dbReference>
<keyword evidence="9" id="KW-0547">Nucleotide-binding</keyword>
<keyword evidence="10" id="KW-0418">Kinase</keyword>
<reference evidence="18 19" key="1">
    <citation type="journal article" date="2014" name="ISME J.">
        <title>Adaptation of an abundant Roseobacter RCA organism to pelagic systems revealed by genomic and transcriptomic analyses.</title>
        <authorList>
            <person name="Voget S."/>
            <person name="Wemheuer B."/>
            <person name="Brinkhoff T."/>
            <person name="Vollmers J."/>
            <person name="Dietrich S."/>
            <person name="Giebel H.A."/>
            <person name="Beardsley C."/>
            <person name="Sardemann C."/>
            <person name="Bakenhus I."/>
            <person name="Billerbeck S."/>
            <person name="Daniel R."/>
            <person name="Simon M."/>
        </authorList>
    </citation>
    <scope>NUCLEOTIDE SEQUENCE [LARGE SCALE GENOMIC DNA]</scope>
    <source>
        <strain evidence="18 19">RCA23</strain>
    </source>
</reference>
<comment type="catalytic activity">
    <reaction evidence="1">
        <text>ATP + protein L-histidine = ADP + protein N-phospho-L-histidine.</text>
        <dbReference type="EC" id="2.7.13.3"/>
    </reaction>
</comment>
<feature type="domain" description="HAMP" evidence="17">
    <location>
        <begin position="176"/>
        <end position="227"/>
    </location>
</feature>
<sequence length="430" mass="47099">MIGRFLKQFAPRTLYGRAAAILLLPMLTLQLAVAAVFVQRHFEDVTEQMTNNLLLEVELVLRALERHPVDEVSQGLAAELNIDLQSWDGVPRDNRLMFYDISGRTIIPLMRSRLEGLREIDLSDLDFVVLGLMTAKGPIQLILSRDRVSASNPHQVLVLMVFTGIFMTLIAYIFLRNQLRPIKRLSVASAAFGRGQRVALSPSGALEVRAAGQAFLDMRDRIERQIEQRIMMLSGVSHDLRTPITRLQLALELMEGPEVEDLKKDVSSMQMMVDSFLNYARDLAADPVENVDLVALASELAARMTPPAHFELVGAPRLCALRPVPIGRAIENLLVNAGRYGTQSILALHFADTGLHITVHDDGPGIPEAEREAAVKPFVRLEAARGQNQGSGVGLGLAIAADVARSHGGQLVLGESAKLGGLSAQIRLPL</sequence>
<feature type="domain" description="Histidine kinase" evidence="16">
    <location>
        <begin position="235"/>
        <end position="430"/>
    </location>
</feature>
<evidence type="ECO:0000259" key="16">
    <source>
        <dbReference type="PROSITE" id="PS50109"/>
    </source>
</evidence>
<evidence type="ECO:0000256" key="6">
    <source>
        <dbReference type="ARBA" id="ARBA00022553"/>
    </source>
</evidence>
<comment type="subcellular location">
    <subcellularLocation>
        <location evidence="2">Cell inner membrane</location>
        <topology evidence="2">Multi-pass membrane protein</topology>
    </subcellularLocation>
</comment>
<dbReference type="SUPFAM" id="SSF47384">
    <property type="entry name" value="Homodimeric domain of signal transducing histidine kinase"/>
    <property type="match status" value="1"/>
</dbReference>
<evidence type="ECO:0000259" key="17">
    <source>
        <dbReference type="PROSITE" id="PS50885"/>
    </source>
</evidence>
<dbReference type="InterPro" id="IPR036890">
    <property type="entry name" value="HATPase_C_sf"/>
</dbReference>
<keyword evidence="14 15" id="KW-0472">Membrane</keyword>
<evidence type="ECO:0000256" key="7">
    <source>
        <dbReference type="ARBA" id="ARBA00022679"/>
    </source>
</evidence>
<dbReference type="InterPro" id="IPR004358">
    <property type="entry name" value="Sig_transdc_His_kin-like_C"/>
</dbReference>
<keyword evidence="7 18" id="KW-0808">Transferase</keyword>
<dbReference type="InterPro" id="IPR003594">
    <property type="entry name" value="HATPase_dom"/>
</dbReference>
<dbReference type="InterPro" id="IPR050980">
    <property type="entry name" value="2C_sensor_his_kinase"/>
</dbReference>
<dbReference type="PROSITE" id="PS50109">
    <property type="entry name" value="HIS_KIN"/>
    <property type="match status" value="1"/>
</dbReference>
<evidence type="ECO:0000256" key="11">
    <source>
        <dbReference type="ARBA" id="ARBA00022840"/>
    </source>
</evidence>
<keyword evidence="5" id="KW-0997">Cell inner membrane</keyword>
<keyword evidence="8 15" id="KW-0812">Transmembrane</keyword>
<accession>A0AAN0VI53</accession>
<dbReference type="EMBL" id="CP003984">
    <property type="protein sequence ID" value="AII86815.1"/>
    <property type="molecule type" value="Genomic_DNA"/>
</dbReference>
<evidence type="ECO:0000256" key="14">
    <source>
        <dbReference type="ARBA" id="ARBA00023136"/>
    </source>
</evidence>
<evidence type="ECO:0000256" key="9">
    <source>
        <dbReference type="ARBA" id="ARBA00022741"/>
    </source>
</evidence>
<evidence type="ECO:0000256" key="12">
    <source>
        <dbReference type="ARBA" id="ARBA00022989"/>
    </source>
</evidence>
<evidence type="ECO:0000256" key="5">
    <source>
        <dbReference type="ARBA" id="ARBA00022519"/>
    </source>
</evidence>
<dbReference type="CDD" id="cd00082">
    <property type="entry name" value="HisKA"/>
    <property type="match status" value="1"/>
</dbReference>
<dbReference type="GO" id="GO:0005524">
    <property type="term" value="F:ATP binding"/>
    <property type="evidence" value="ECO:0007669"/>
    <property type="project" value="UniProtKB-KW"/>
</dbReference>
<evidence type="ECO:0000256" key="8">
    <source>
        <dbReference type="ARBA" id="ARBA00022692"/>
    </source>
</evidence>
<keyword evidence="13" id="KW-0902">Two-component regulatory system</keyword>
<dbReference type="AlphaFoldDB" id="A0AAN0VI53"/>
<dbReference type="Pfam" id="PF00672">
    <property type="entry name" value="HAMP"/>
    <property type="match status" value="1"/>
</dbReference>
<dbReference type="Gene3D" id="1.10.287.130">
    <property type="match status" value="1"/>
</dbReference>
<evidence type="ECO:0000256" key="1">
    <source>
        <dbReference type="ARBA" id="ARBA00000085"/>
    </source>
</evidence>
<dbReference type="InterPro" id="IPR003661">
    <property type="entry name" value="HisK_dim/P_dom"/>
</dbReference>
<evidence type="ECO:0000313" key="18">
    <source>
        <dbReference type="EMBL" id="AII86815.1"/>
    </source>
</evidence>
<evidence type="ECO:0000256" key="13">
    <source>
        <dbReference type="ARBA" id="ARBA00023012"/>
    </source>
</evidence>
<feature type="transmembrane region" description="Helical" evidence="15">
    <location>
        <begin position="156"/>
        <end position="175"/>
    </location>
</feature>
<evidence type="ECO:0000256" key="3">
    <source>
        <dbReference type="ARBA" id="ARBA00012438"/>
    </source>
</evidence>
<proteinExistence type="predicted"/>
<protein>
    <recommendedName>
        <fullName evidence="3">histidine kinase</fullName>
        <ecNumber evidence="3">2.7.13.3</ecNumber>
    </recommendedName>
</protein>
<keyword evidence="19" id="KW-1185">Reference proteome</keyword>
<dbReference type="Gene3D" id="3.30.565.10">
    <property type="entry name" value="Histidine kinase-like ATPase, C-terminal domain"/>
    <property type="match status" value="1"/>
</dbReference>
<dbReference type="RefSeq" id="WP_044049625.1">
    <property type="nucleotide sequence ID" value="NZ_CP003984.1"/>
</dbReference>
<dbReference type="Pfam" id="PF02518">
    <property type="entry name" value="HATPase_c"/>
    <property type="match status" value="1"/>
</dbReference>
<dbReference type="InterPro" id="IPR036097">
    <property type="entry name" value="HisK_dim/P_sf"/>
</dbReference>
<keyword evidence="11" id="KW-0067">ATP-binding</keyword>
<evidence type="ECO:0000256" key="4">
    <source>
        <dbReference type="ARBA" id="ARBA00022475"/>
    </source>
</evidence>
<dbReference type="InterPro" id="IPR003660">
    <property type="entry name" value="HAMP_dom"/>
</dbReference>